<sequence>MIKKSLFNIYNVEIIVSDLDHPECVNFGPDGAGYAGGEAGQLFKFTSERDKVILANTGGRIGGLCVDGNYT</sequence>
<gene>
    <name evidence="1" type="ORF">VF724_04630</name>
</gene>
<protein>
    <submittedName>
        <fullName evidence="1">Uncharacterized protein</fullName>
    </submittedName>
</protein>
<dbReference type="EMBL" id="JAYJLD010000005">
    <property type="protein sequence ID" value="MEB3100943.1"/>
    <property type="molecule type" value="Genomic_DNA"/>
</dbReference>
<dbReference type="RefSeq" id="WP_371753060.1">
    <property type="nucleotide sequence ID" value="NZ_JAYJLD010000005.1"/>
</dbReference>
<dbReference type="SUPFAM" id="SSF63829">
    <property type="entry name" value="Calcium-dependent phosphotriesterase"/>
    <property type="match status" value="1"/>
</dbReference>
<comment type="caution">
    <text evidence="1">The sequence shown here is derived from an EMBL/GenBank/DDBJ whole genome shotgun (WGS) entry which is preliminary data.</text>
</comment>
<keyword evidence="2" id="KW-1185">Reference proteome</keyword>
<accession>A0ABU5ZEM6</accession>
<evidence type="ECO:0000313" key="2">
    <source>
        <dbReference type="Proteomes" id="UP001310386"/>
    </source>
</evidence>
<name>A0ABU5ZEM6_9BACL</name>
<evidence type="ECO:0000313" key="1">
    <source>
        <dbReference type="EMBL" id="MEB3100943.1"/>
    </source>
</evidence>
<dbReference type="Proteomes" id="UP001310386">
    <property type="component" value="Unassembled WGS sequence"/>
</dbReference>
<proteinExistence type="predicted"/>
<reference evidence="1" key="1">
    <citation type="submission" date="2023-12" db="EMBL/GenBank/DDBJ databases">
        <title>Fervidustalea candida gen. nov., sp. nov., a novel member of the family Paenibacillaceae isolated from a geothermal area.</title>
        <authorList>
            <person name="Li W.-J."/>
            <person name="Jiao J.-Y."/>
            <person name="Chen Y."/>
        </authorList>
    </citation>
    <scope>NUCLEOTIDE SEQUENCE</scope>
    <source>
        <strain evidence="1">SYSU GA230002</strain>
    </source>
</reference>
<organism evidence="1 2">
    <name type="scientific">Ferviditalea candida</name>
    <dbReference type="NCBI Taxonomy" id="3108399"/>
    <lineage>
        <taxon>Bacteria</taxon>
        <taxon>Bacillati</taxon>
        <taxon>Bacillota</taxon>
        <taxon>Bacilli</taxon>
        <taxon>Bacillales</taxon>
        <taxon>Paenibacillaceae</taxon>
        <taxon>Ferviditalea</taxon>
    </lineage>
</organism>